<name>A0ABQ9HTS7_9NEOP</name>
<keyword evidence="2" id="KW-1185">Reference proteome</keyword>
<reference evidence="1 2" key="1">
    <citation type="submission" date="2023-02" db="EMBL/GenBank/DDBJ databases">
        <title>LHISI_Scaffold_Assembly.</title>
        <authorList>
            <person name="Stuart O.P."/>
            <person name="Cleave R."/>
            <person name="Magrath M.J.L."/>
            <person name="Mikheyev A.S."/>
        </authorList>
    </citation>
    <scope>NUCLEOTIDE SEQUENCE [LARGE SCALE GENOMIC DNA]</scope>
    <source>
        <strain evidence="1">Daus_M_001</strain>
        <tissue evidence="1">Leg muscle</tissue>
    </source>
</reference>
<dbReference type="EMBL" id="JARBHB010000004">
    <property type="protein sequence ID" value="KAJ8887788.1"/>
    <property type="molecule type" value="Genomic_DNA"/>
</dbReference>
<organism evidence="1 2">
    <name type="scientific">Dryococelus australis</name>
    <dbReference type="NCBI Taxonomy" id="614101"/>
    <lineage>
        <taxon>Eukaryota</taxon>
        <taxon>Metazoa</taxon>
        <taxon>Ecdysozoa</taxon>
        <taxon>Arthropoda</taxon>
        <taxon>Hexapoda</taxon>
        <taxon>Insecta</taxon>
        <taxon>Pterygota</taxon>
        <taxon>Neoptera</taxon>
        <taxon>Polyneoptera</taxon>
        <taxon>Phasmatodea</taxon>
        <taxon>Verophasmatodea</taxon>
        <taxon>Anareolatae</taxon>
        <taxon>Phasmatidae</taxon>
        <taxon>Eurycanthinae</taxon>
        <taxon>Dryococelus</taxon>
    </lineage>
</organism>
<evidence type="ECO:0000313" key="2">
    <source>
        <dbReference type="Proteomes" id="UP001159363"/>
    </source>
</evidence>
<gene>
    <name evidence="1" type="ORF">PR048_014006</name>
</gene>
<sequence length="625" mass="69347">MSCHLKIIVHVSFRRFQTSTIQPLGKKNEDIASGDPRARDVTFVRADTHQWKARFRDTRSTQEYSSKMAASLASNTAGLRCSINALSQPMWKGSSQCYHLTKPRSYDRYGYVRARKGLWTFTCLSHREMTTTTCIEVFRCPRIFRNNPDEEHVWTFNIRSLVYSSCGRFSLKHLHTVRDFRLQIYATINYEHVIQSSTGTDIIYTVRRHDGNTARLARRSDEALGVLVSVAPRGRSGVVARLLASHLGEPGLNPGGVTSGFSHVGIVPGDVADGRVFSGISRFPRPFIPALLHTHLVSPSSALKTSSFRAAQISPLPSTSIAVDFNDLQARLYSLMYTYADINCILVVCCHNGRRRLDTVLQEVSNTRLVGTGKIREFISGQDGFKSRADLQGNKKLITNCQVWCNTGATANEQTLKAVTGYAVVSDIRSIFLTNLRSDSESVMGTAVAKRLDCSPPPTATGLNPIPGSLQEFRKWKSCRMIAAVSGFARGSPTSPAIAFRPYSILTSLHPHRLSRRCCKYEQLKFTIIILLIEIHQYATERVAGPRGAGRVATPPSRAARATPLCRLATPLAANVAPQLYGAGLEKIRIIWNDIYSELGQDGLICRAKQRLEDYGTWFGIAVCD</sequence>
<protein>
    <submittedName>
        <fullName evidence="1">Uncharacterized protein</fullName>
    </submittedName>
</protein>
<evidence type="ECO:0000313" key="1">
    <source>
        <dbReference type="EMBL" id="KAJ8887788.1"/>
    </source>
</evidence>
<proteinExistence type="predicted"/>
<comment type="caution">
    <text evidence="1">The sequence shown here is derived from an EMBL/GenBank/DDBJ whole genome shotgun (WGS) entry which is preliminary data.</text>
</comment>
<dbReference type="Proteomes" id="UP001159363">
    <property type="component" value="Chromosome X"/>
</dbReference>
<accession>A0ABQ9HTS7</accession>